<name>A0A386ZBF4_9NOCA</name>
<dbReference type="KEGG" id="nyu:D7D52_08085"/>
<protein>
    <submittedName>
        <fullName evidence="3">Acyl carrier protein</fullName>
    </submittedName>
</protein>
<dbReference type="SUPFAM" id="SSF47336">
    <property type="entry name" value="ACP-like"/>
    <property type="match status" value="1"/>
</dbReference>
<sequence length="109" mass="11852">MTIDNAVAAANSKHRPAPPDRPADAIATGEQVADRVRQIVAAMAPRPVTPLEADLRLIDDLGYDSLRLMELTVVLERSFALPRYRPEQLLGVLRVGQVVDLITRTLAGA</sequence>
<dbReference type="PROSITE" id="PS50075">
    <property type="entry name" value="CARRIER"/>
    <property type="match status" value="1"/>
</dbReference>
<dbReference type="InterPro" id="IPR009081">
    <property type="entry name" value="PP-bd_ACP"/>
</dbReference>
<dbReference type="InterPro" id="IPR036736">
    <property type="entry name" value="ACP-like_sf"/>
</dbReference>
<dbReference type="RefSeq" id="WP_120735755.1">
    <property type="nucleotide sequence ID" value="NZ_CP032568.1"/>
</dbReference>
<dbReference type="Proteomes" id="UP000267164">
    <property type="component" value="Chromosome"/>
</dbReference>
<accession>A0A386ZBF4</accession>
<evidence type="ECO:0000256" key="1">
    <source>
        <dbReference type="SAM" id="MobiDB-lite"/>
    </source>
</evidence>
<feature type="domain" description="Carrier" evidence="2">
    <location>
        <begin position="27"/>
        <end position="106"/>
    </location>
</feature>
<evidence type="ECO:0000313" key="3">
    <source>
        <dbReference type="EMBL" id="AYF73829.1"/>
    </source>
</evidence>
<evidence type="ECO:0000313" key="4">
    <source>
        <dbReference type="Proteomes" id="UP000267164"/>
    </source>
</evidence>
<dbReference type="AlphaFoldDB" id="A0A386ZBF4"/>
<evidence type="ECO:0000259" key="2">
    <source>
        <dbReference type="PROSITE" id="PS50075"/>
    </source>
</evidence>
<keyword evidence="4" id="KW-1185">Reference proteome</keyword>
<organism evidence="3 4">
    <name type="scientific">Nocardia yunnanensis</name>
    <dbReference type="NCBI Taxonomy" id="2382165"/>
    <lineage>
        <taxon>Bacteria</taxon>
        <taxon>Bacillati</taxon>
        <taxon>Actinomycetota</taxon>
        <taxon>Actinomycetes</taxon>
        <taxon>Mycobacteriales</taxon>
        <taxon>Nocardiaceae</taxon>
        <taxon>Nocardia</taxon>
    </lineage>
</organism>
<dbReference type="Pfam" id="PF00550">
    <property type="entry name" value="PP-binding"/>
    <property type="match status" value="1"/>
</dbReference>
<proteinExistence type="predicted"/>
<gene>
    <name evidence="3" type="ORF">D7D52_08085</name>
</gene>
<feature type="region of interest" description="Disordered" evidence="1">
    <location>
        <begin position="1"/>
        <end position="24"/>
    </location>
</feature>
<dbReference type="Gene3D" id="1.10.1200.10">
    <property type="entry name" value="ACP-like"/>
    <property type="match status" value="1"/>
</dbReference>
<reference evidence="3 4" key="1">
    <citation type="submission" date="2018-09" db="EMBL/GenBank/DDBJ databases">
        <title>Nocardia yunnanensis sp. nov., an actinomycete isolated from a soil sample.</title>
        <authorList>
            <person name="Zhang J."/>
        </authorList>
    </citation>
    <scope>NUCLEOTIDE SEQUENCE [LARGE SCALE GENOMIC DNA]</scope>
    <source>
        <strain evidence="3 4">CFHS0054</strain>
    </source>
</reference>
<dbReference type="OrthoDB" id="3395446at2"/>
<dbReference type="EMBL" id="CP032568">
    <property type="protein sequence ID" value="AYF73829.1"/>
    <property type="molecule type" value="Genomic_DNA"/>
</dbReference>